<sequence>MSFFWETIKWLDRIGNIPLEREIVYSCVTQEEQEENGSQKYMRSELQLYQEAFSSPCFILDGEFRRLISLQITPKKNFLAIIDRTMYCLFDVTTSWASSQQSNFDRNS</sequence>
<organism evidence="1 2">
    <name type="scientific">Caerostris extrusa</name>
    <name type="common">Bark spider</name>
    <name type="synonym">Caerostris bankana</name>
    <dbReference type="NCBI Taxonomy" id="172846"/>
    <lineage>
        <taxon>Eukaryota</taxon>
        <taxon>Metazoa</taxon>
        <taxon>Ecdysozoa</taxon>
        <taxon>Arthropoda</taxon>
        <taxon>Chelicerata</taxon>
        <taxon>Arachnida</taxon>
        <taxon>Araneae</taxon>
        <taxon>Araneomorphae</taxon>
        <taxon>Entelegynae</taxon>
        <taxon>Araneoidea</taxon>
        <taxon>Araneidae</taxon>
        <taxon>Caerostris</taxon>
    </lineage>
</organism>
<accession>A0AAV4XG82</accession>
<proteinExistence type="predicted"/>
<evidence type="ECO:0000313" key="2">
    <source>
        <dbReference type="Proteomes" id="UP001054945"/>
    </source>
</evidence>
<keyword evidence="2" id="KW-1185">Reference proteome</keyword>
<dbReference type="AlphaFoldDB" id="A0AAV4XG82"/>
<name>A0AAV4XG82_CAEEX</name>
<protein>
    <submittedName>
        <fullName evidence="1">Uncharacterized protein</fullName>
    </submittedName>
</protein>
<evidence type="ECO:0000313" key="1">
    <source>
        <dbReference type="EMBL" id="GIY93413.1"/>
    </source>
</evidence>
<comment type="caution">
    <text evidence="1">The sequence shown here is derived from an EMBL/GenBank/DDBJ whole genome shotgun (WGS) entry which is preliminary data.</text>
</comment>
<gene>
    <name evidence="1" type="ORF">CEXT_376031</name>
</gene>
<dbReference type="EMBL" id="BPLR01017659">
    <property type="protein sequence ID" value="GIY93413.1"/>
    <property type="molecule type" value="Genomic_DNA"/>
</dbReference>
<reference evidence="1 2" key="1">
    <citation type="submission" date="2021-06" db="EMBL/GenBank/DDBJ databases">
        <title>Caerostris extrusa draft genome.</title>
        <authorList>
            <person name="Kono N."/>
            <person name="Arakawa K."/>
        </authorList>
    </citation>
    <scope>NUCLEOTIDE SEQUENCE [LARGE SCALE GENOMIC DNA]</scope>
</reference>
<dbReference type="Proteomes" id="UP001054945">
    <property type="component" value="Unassembled WGS sequence"/>
</dbReference>